<evidence type="ECO:0000256" key="1">
    <source>
        <dbReference type="SAM" id="SignalP"/>
    </source>
</evidence>
<keyword evidence="1" id="KW-0732">Signal</keyword>
<feature type="chain" id="PRO_5010997780" description="DUF2145 domain-containing protein" evidence="1">
    <location>
        <begin position="31"/>
        <end position="316"/>
    </location>
</feature>
<dbReference type="Pfam" id="PF09916">
    <property type="entry name" value="DUF2145"/>
    <property type="match status" value="1"/>
</dbReference>
<accession>A0A1Y0ESH4</accession>
<dbReference type="InterPro" id="IPR014547">
    <property type="entry name" value="UCP028477"/>
</dbReference>
<gene>
    <name evidence="2" type="ORF">CCO03_01210</name>
</gene>
<proteinExistence type="predicted"/>
<dbReference type="Proteomes" id="UP000196138">
    <property type="component" value="Chromosome"/>
</dbReference>
<dbReference type="PIRSF" id="PIRSF028477">
    <property type="entry name" value="UCP028477"/>
    <property type="match status" value="1"/>
</dbReference>
<organism evidence="2 3">
    <name type="scientific">Comamonas serinivorans</name>
    <dbReference type="NCBI Taxonomy" id="1082851"/>
    <lineage>
        <taxon>Bacteria</taxon>
        <taxon>Pseudomonadati</taxon>
        <taxon>Pseudomonadota</taxon>
        <taxon>Betaproteobacteria</taxon>
        <taxon>Burkholderiales</taxon>
        <taxon>Comamonadaceae</taxon>
        <taxon>Comamonas</taxon>
    </lineage>
</organism>
<sequence>MHFTISAHVRHVGALCAAACALAWAPPAVASATGQGSSLSTQFCAAGKPQTAAQQDRVLRFAATIRDTLQAGDDEVALIARSGLDLSRFGLRYSHAGVLLRGADGAEVPWSVRQLYYDCEHSRPRLFDQGLAGFLMSAEAPDRGFVSVVLLPRAQADRLRAVALDPARVSRLLASDYSANAYPFSTRYQNCNQWVAELLATAWAPLADGPQLRERAQTWLQQTGYAPTDVAIDSHLTKFVAGFMPLLHLDDHPSELQLGMRFQVSLPEAIEAYARDLAPTARRIEFCHDATRIVVREGWQAMASCKPAPGDRVIAL</sequence>
<protein>
    <recommendedName>
        <fullName evidence="4">DUF2145 domain-containing protein</fullName>
    </recommendedName>
</protein>
<name>A0A1Y0ESH4_9BURK</name>
<evidence type="ECO:0008006" key="4">
    <source>
        <dbReference type="Google" id="ProtNLM"/>
    </source>
</evidence>
<reference evidence="2 3" key="1">
    <citation type="submission" date="2017-05" db="EMBL/GenBank/DDBJ databases">
        <authorList>
            <person name="Song R."/>
            <person name="Chenine A.L."/>
            <person name="Ruprecht R.M."/>
        </authorList>
    </citation>
    <scope>NUCLEOTIDE SEQUENCE [LARGE SCALE GENOMIC DNA]</scope>
    <source>
        <strain evidence="2 3">DSM 26136</strain>
    </source>
</reference>
<keyword evidence="3" id="KW-1185">Reference proteome</keyword>
<evidence type="ECO:0000313" key="3">
    <source>
        <dbReference type="Proteomes" id="UP000196138"/>
    </source>
</evidence>
<dbReference type="RefSeq" id="WP_087283919.1">
    <property type="nucleotide sequence ID" value="NZ_CP021455.1"/>
</dbReference>
<dbReference type="KEGG" id="cser:CCO03_01210"/>
<evidence type="ECO:0000313" key="2">
    <source>
        <dbReference type="EMBL" id="ARU06563.1"/>
    </source>
</evidence>
<dbReference type="OrthoDB" id="9000139at2"/>
<dbReference type="AlphaFoldDB" id="A0A1Y0ESH4"/>
<dbReference type="EMBL" id="CP021455">
    <property type="protein sequence ID" value="ARU06563.1"/>
    <property type="molecule type" value="Genomic_DNA"/>
</dbReference>
<feature type="signal peptide" evidence="1">
    <location>
        <begin position="1"/>
        <end position="30"/>
    </location>
</feature>